<evidence type="ECO:0000313" key="2">
    <source>
        <dbReference type="EMBL" id="GAE34359.1"/>
    </source>
</evidence>
<name>W4QSP4_HALA3</name>
<dbReference type="EMBL" id="BAUV01000007">
    <property type="protein sequence ID" value="GAE34359.1"/>
    <property type="molecule type" value="Genomic_DNA"/>
</dbReference>
<feature type="transmembrane region" description="Helical" evidence="1">
    <location>
        <begin position="39"/>
        <end position="60"/>
    </location>
</feature>
<protein>
    <recommendedName>
        <fullName evidence="4">BshB3 potential contributor to bacillithiol synthesis</fullName>
    </recommendedName>
</protein>
<evidence type="ECO:0008006" key="4">
    <source>
        <dbReference type="Google" id="ProtNLM"/>
    </source>
</evidence>
<evidence type="ECO:0000313" key="3">
    <source>
        <dbReference type="Proteomes" id="UP000018896"/>
    </source>
</evidence>
<gene>
    <name evidence="2" type="ORF">JCM9157_1410</name>
</gene>
<dbReference type="STRING" id="1236973.JCM9157_1410"/>
<accession>W4QSP4</accession>
<dbReference type="Proteomes" id="UP000018896">
    <property type="component" value="Unassembled WGS sequence"/>
</dbReference>
<comment type="caution">
    <text evidence="2">The sequence shown here is derived from an EMBL/GenBank/DDBJ whole genome shotgun (WGS) entry which is preliminary data.</text>
</comment>
<keyword evidence="1" id="KW-0812">Transmembrane</keyword>
<reference evidence="2 3" key="1">
    <citation type="journal article" date="2014" name="Genome Announc.">
        <title>Draft Genome Sequences of Three Alkaliphilic Bacillus Strains, Bacillus wakoensis JCM 9140T, Bacillus akibai JCM 9157T, and Bacillus hemicellulosilyticus JCM 9152T.</title>
        <authorList>
            <person name="Yuki M."/>
            <person name="Oshima K."/>
            <person name="Suda W."/>
            <person name="Oshida Y."/>
            <person name="Kitamura K."/>
            <person name="Iida T."/>
            <person name="Hattori M."/>
            <person name="Ohkuma M."/>
        </authorList>
    </citation>
    <scope>NUCLEOTIDE SEQUENCE [LARGE SCALE GENOMIC DNA]</scope>
    <source>
        <strain evidence="2 3">JCM 9157</strain>
    </source>
</reference>
<keyword evidence="1" id="KW-0472">Membrane</keyword>
<dbReference type="RefSeq" id="WP_035663187.1">
    <property type="nucleotide sequence ID" value="NZ_BAUV01000007.1"/>
</dbReference>
<organism evidence="2 3">
    <name type="scientific">Halalkalibacter akibai (strain ATCC 43226 / DSM 21942 / CIP 109018 / JCM 9157 / 1139)</name>
    <name type="common">Bacillus akibai</name>
    <dbReference type="NCBI Taxonomy" id="1236973"/>
    <lineage>
        <taxon>Bacteria</taxon>
        <taxon>Bacillati</taxon>
        <taxon>Bacillota</taxon>
        <taxon>Bacilli</taxon>
        <taxon>Bacillales</taxon>
        <taxon>Bacillaceae</taxon>
        <taxon>Halalkalibacter</taxon>
    </lineage>
</organism>
<evidence type="ECO:0000256" key="1">
    <source>
        <dbReference type="SAM" id="Phobius"/>
    </source>
</evidence>
<sequence>MTLMISLAVVVCIIALVITLILTQSVDPDYDKNKNITKLSVIYIALIPLLSIIIALVWIYL</sequence>
<keyword evidence="1" id="KW-1133">Transmembrane helix</keyword>
<keyword evidence="3" id="KW-1185">Reference proteome</keyword>
<dbReference type="AlphaFoldDB" id="W4QSP4"/>
<proteinExistence type="predicted"/>